<feature type="domain" description="CBS" evidence="11">
    <location>
        <begin position="222"/>
        <end position="280"/>
    </location>
</feature>
<dbReference type="EMBL" id="BAAAEU010000001">
    <property type="protein sequence ID" value="GAA0705320.1"/>
    <property type="molecule type" value="Genomic_DNA"/>
</dbReference>
<keyword evidence="14" id="KW-1185">Reference proteome</keyword>
<dbReference type="Proteomes" id="UP001501523">
    <property type="component" value="Unassembled WGS sequence"/>
</dbReference>
<dbReference type="Pfam" id="PF01595">
    <property type="entry name" value="CNNM"/>
    <property type="match status" value="1"/>
</dbReference>
<feature type="transmembrane region" description="Helical" evidence="10">
    <location>
        <begin position="6"/>
        <end position="29"/>
    </location>
</feature>
<dbReference type="InterPro" id="IPR005170">
    <property type="entry name" value="Transptr-assoc_dom"/>
</dbReference>
<keyword evidence="3 9" id="KW-0812">Transmembrane</keyword>
<feature type="transmembrane region" description="Helical" evidence="10">
    <location>
        <begin position="136"/>
        <end position="155"/>
    </location>
</feature>
<dbReference type="Pfam" id="PF03471">
    <property type="entry name" value="CorC_HlyC"/>
    <property type="match status" value="1"/>
</dbReference>
<feature type="domain" description="CBS" evidence="11">
    <location>
        <begin position="283"/>
        <end position="343"/>
    </location>
</feature>
<proteinExistence type="predicted"/>
<keyword evidence="7 9" id="KW-0472">Membrane</keyword>
<keyword evidence="2" id="KW-1003">Cell membrane</keyword>
<dbReference type="PROSITE" id="PS51846">
    <property type="entry name" value="CNNM"/>
    <property type="match status" value="1"/>
</dbReference>
<dbReference type="InterPro" id="IPR036318">
    <property type="entry name" value="FAD-bd_PCMH-like_sf"/>
</dbReference>
<evidence type="ECO:0000313" key="13">
    <source>
        <dbReference type="EMBL" id="GAA0705320.1"/>
    </source>
</evidence>
<dbReference type="Pfam" id="PF00571">
    <property type="entry name" value="CBS"/>
    <property type="match status" value="2"/>
</dbReference>
<accession>A0ABP3TLK1</accession>
<dbReference type="RefSeq" id="WP_343786359.1">
    <property type="nucleotide sequence ID" value="NZ_BAAAEU010000001.1"/>
</dbReference>
<evidence type="ECO:0000313" key="14">
    <source>
        <dbReference type="Proteomes" id="UP001501523"/>
    </source>
</evidence>
<comment type="subcellular location">
    <subcellularLocation>
        <location evidence="1">Cell membrane</location>
        <topology evidence="1">Multi-pass membrane protein</topology>
    </subcellularLocation>
</comment>
<dbReference type="CDD" id="cd04590">
    <property type="entry name" value="CBS_pair_CorC_HlyC_assoc"/>
    <property type="match status" value="1"/>
</dbReference>
<evidence type="ECO:0000259" key="11">
    <source>
        <dbReference type="PROSITE" id="PS51371"/>
    </source>
</evidence>
<dbReference type="SUPFAM" id="SSF54631">
    <property type="entry name" value="CBS-domain pair"/>
    <property type="match status" value="1"/>
</dbReference>
<keyword evidence="5 9" id="KW-1133">Transmembrane helix</keyword>
<evidence type="ECO:0000256" key="9">
    <source>
        <dbReference type="PROSITE-ProRule" id="PRU01193"/>
    </source>
</evidence>
<dbReference type="PANTHER" id="PTHR43099:SF5">
    <property type="entry name" value="HLYC_CORC FAMILY TRANSPORTER"/>
    <property type="match status" value="1"/>
</dbReference>
<dbReference type="SUPFAM" id="SSF56176">
    <property type="entry name" value="FAD-binding/transporter-associated domain-like"/>
    <property type="match status" value="1"/>
</dbReference>
<feature type="transmembrane region" description="Helical" evidence="10">
    <location>
        <begin position="103"/>
        <end position="124"/>
    </location>
</feature>
<comment type="caution">
    <text evidence="13">The sequence shown here is derived from an EMBL/GenBank/DDBJ whole genome shotgun (WGS) entry which is preliminary data.</text>
</comment>
<dbReference type="SMART" id="SM01091">
    <property type="entry name" value="CorC_HlyC"/>
    <property type="match status" value="1"/>
</dbReference>
<evidence type="ECO:0000256" key="8">
    <source>
        <dbReference type="PROSITE-ProRule" id="PRU00703"/>
    </source>
</evidence>
<evidence type="ECO:0000256" key="2">
    <source>
        <dbReference type="ARBA" id="ARBA00022475"/>
    </source>
</evidence>
<dbReference type="InterPro" id="IPR002550">
    <property type="entry name" value="CNNM"/>
</dbReference>
<dbReference type="PROSITE" id="PS51371">
    <property type="entry name" value="CBS"/>
    <property type="match status" value="2"/>
</dbReference>
<gene>
    <name evidence="13" type="ORF">GCM10009105_02670</name>
</gene>
<dbReference type="InterPro" id="IPR051676">
    <property type="entry name" value="UPF0053_domain"/>
</dbReference>
<dbReference type="InterPro" id="IPR000644">
    <property type="entry name" value="CBS_dom"/>
</dbReference>
<sequence length="442" mass="48608">MLYNLLYVGAALLLVLLNGLFVAAEFALVKLRHTQATTLAAANGWRGRILLDVHGHLDAYLSACQLGITLASLALGWIGEPAFAGLLEPLFTRFEIGAETTRIVALVLAFTLISYLHIVLGELAPKSLAIRRPERMSLWTAAPLYAFYWLMYPAIRLLNASANRMLAAAGLDTTAHAGEHPYSREELKLIVHAERAIRAGEEYSMMKHALDLPELVVGDVLRTRDQLVALRDGQTQEQVLAEFRRTRLSRYPWFDADGDHARGVLHMKDLLHAIAEQGKVGDMTALLRPPVLLPLHTPLLDVLKRFRAGHTHLALGVEDSGRVAGFFTLEDILEVLVGDIEDEYMPSGDGTQSGAPMPDGSFTISGGTPIYRLERLLDRDIEAPADVNSVGGLIIHRLERLPVEGETFAFDGFDLTVHTMHGARTNTIVVRPRTAIASEETP</sequence>
<dbReference type="SMART" id="SM00116">
    <property type="entry name" value="CBS"/>
    <property type="match status" value="2"/>
</dbReference>
<evidence type="ECO:0000256" key="6">
    <source>
        <dbReference type="ARBA" id="ARBA00023122"/>
    </source>
</evidence>
<keyword evidence="4" id="KW-0677">Repeat</keyword>
<dbReference type="InterPro" id="IPR046342">
    <property type="entry name" value="CBS_dom_sf"/>
</dbReference>
<organism evidence="13 14">
    <name type="scientific">Dokdonella soli</name>
    <dbReference type="NCBI Taxonomy" id="529810"/>
    <lineage>
        <taxon>Bacteria</taxon>
        <taxon>Pseudomonadati</taxon>
        <taxon>Pseudomonadota</taxon>
        <taxon>Gammaproteobacteria</taxon>
        <taxon>Lysobacterales</taxon>
        <taxon>Rhodanobacteraceae</taxon>
        <taxon>Dokdonella</taxon>
    </lineage>
</organism>
<evidence type="ECO:0000256" key="7">
    <source>
        <dbReference type="ARBA" id="ARBA00023136"/>
    </source>
</evidence>
<evidence type="ECO:0000256" key="1">
    <source>
        <dbReference type="ARBA" id="ARBA00004651"/>
    </source>
</evidence>
<name>A0ABP3TLK1_9GAMM</name>
<protein>
    <submittedName>
        <fullName evidence="13">Hemolysin family protein</fullName>
    </submittedName>
</protein>
<dbReference type="InterPro" id="IPR044751">
    <property type="entry name" value="Ion_transp-like_CBS"/>
</dbReference>
<feature type="domain" description="CNNM transmembrane" evidence="12">
    <location>
        <begin position="1"/>
        <end position="210"/>
    </location>
</feature>
<evidence type="ECO:0000256" key="4">
    <source>
        <dbReference type="ARBA" id="ARBA00022737"/>
    </source>
</evidence>
<evidence type="ECO:0000256" key="10">
    <source>
        <dbReference type="SAM" id="Phobius"/>
    </source>
</evidence>
<dbReference type="Gene3D" id="3.30.465.10">
    <property type="match status" value="1"/>
</dbReference>
<evidence type="ECO:0000256" key="3">
    <source>
        <dbReference type="ARBA" id="ARBA00022692"/>
    </source>
</evidence>
<keyword evidence="6 8" id="KW-0129">CBS domain</keyword>
<dbReference type="Gene3D" id="3.10.580.10">
    <property type="entry name" value="CBS-domain"/>
    <property type="match status" value="1"/>
</dbReference>
<evidence type="ECO:0000259" key="12">
    <source>
        <dbReference type="PROSITE" id="PS51846"/>
    </source>
</evidence>
<dbReference type="InterPro" id="IPR016169">
    <property type="entry name" value="FAD-bd_PCMH_sub2"/>
</dbReference>
<dbReference type="PANTHER" id="PTHR43099">
    <property type="entry name" value="UPF0053 PROTEIN YRKA"/>
    <property type="match status" value="1"/>
</dbReference>
<reference evidence="14" key="1">
    <citation type="journal article" date="2019" name="Int. J. Syst. Evol. Microbiol.">
        <title>The Global Catalogue of Microorganisms (GCM) 10K type strain sequencing project: providing services to taxonomists for standard genome sequencing and annotation.</title>
        <authorList>
            <consortium name="The Broad Institute Genomics Platform"/>
            <consortium name="The Broad Institute Genome Sequencing Center for Infectious Disease"/>
            <person name="Wu L."/>
            <person name="Ma J."/>
        </authorList>
    </citation>
    <scope>NUCLEOTIDE SEQUENCE [LARGE SCALE GENOMIC DNA]</scope>
    <source>
        <strain evidence="14">JCM 15421</strain>
    </source>
</reference>
<evidence type="ECO:0000256" key="5">
    <source>
        <dbReference type="ARBA" id="ARBA00022989"/>
    </source>
</evidence>